<evidence type="ECO:0000313" key="1">
    <source>
        <dbReference type="EMBL" id="QJP88378.1"/>
    </source>
</evidence>
<proteinExistence type="predicted"/>
<gene>
    <name evidence="1" type="ORF">HIR78_10170</name>
</gene>
<dbReference type="KEGG" id="bsu:BSU18709"/>
<accession>A0A6M4JIY3</accession>
<reference evidence="1" key="1">
    <citation type="submission" date="2020-04" db="EMBL/GenBank/DDBJ databases">
        <title>Phage recombination drives evolution of spore-forming Bacilli.</title>
        <authorList>
            <person name="Dragos A."/>
            <person name="Kovacs A.T."/>
        </authorList>
    </citation>
    <scope>NUCLEOTIDE SEQUENCE</scope>
    <source>
        <strain evidence="1">168</strain>
    </source>
</reference>
<sequence length="79" mass="9192">MTVINDYREEPEEAFWILYPMGVKCLSMITKSLLNTNRDFVTDCAFQLNILLIMTVKPKQVQPVSSLKTANFKIFYVKI</sequence>
<dbReference type="AlphaFoldDB" id="A0A6M4JIY3"/>
<dbReference type="EMBL" id="CP052842">
    <property type="protein sequence ID" value="QJP88378.1"/>
    <property type="molecule type" value="Genomic_DNA"/>
</dbReference>
<organism evidence="1">
    <name type="scientific">Bacillus subtilis (strain 168)</name>
    <dbReference type="NCBI Taxonomy" id="224308"/>
    <lineage>
        <taxon>Bacteria</taxon>
        <taxon>Bacillati</taxon>
        <taxon>Bacillota</taxon>
        <taxon>Bacilli</taxon>
        <taxon>Bacillales</taxon>
        <taxon>Bacillaceae</taxon>
        <taxon>Bacillus</taxon>
    </lineage>
</organism>
<dbReference type="RefSeq" id="WP_010886525.1">
    <property type="nucleotide sequence ID" value="NC_000964.3"/>
</dbReference>
<protein>
    <submittedName>
        <fullName evidence="1">Uncharacterized protein</fullName>
    </submittedName>
</protein>
<name>A0A6M4JIY3_BACSU</name>
<dbReference type="OrthoDB" id="9862611at2"/>